<comment type="caution">
    <text evidence="2">The sequence shown here is derived from an EMBL/GenBank/DDBJ whole genome shotgun (WGS) entry which is preliminary data.</text>
</comment>
<accession>A0A2G2YHR0</accession>
<name>A0A2G2YHR0_CAPAN</name>
<dbReference type="Proteomes" id="UP000222542">
    <property type="component" value="Unassembled WGS sequence"/>
</dbReference>
<reference evidence="2 3" key="2">
    <citation type="journal article" date="2017" name="Genome Biol.">
        <title>New reference genome sequences of hot pepper reveal the massive evolution of plant disease-resistance genes by retroduplication.</title>
        <authorList>
            <person name="Kim S."/>
            <person name="Park J."/>
            <person name="Yeom S.I."/>
            <person name="Kim Y.M."/>
            <person name="Seo E."/>
            <person name="Kim K.T."/>
            <person name="Kim M.S."/>
            <person name="Lee J.M."/>
            <person name="Cheong K."/>
            <person name="Shin H.S."/>
            <person name="Kim S.B."/>
            <person name="Han K."/>
            <person name="Lee J."/>
            <person name="Park M."/>
            <person name="Lee H.A."/>
            <person name="Lee H.Y."/>
            <person name="Lee Y."/>
            <person name="Oh S."/>
            <person name="Lee J.H."/>
            <person name="Choi E."/>
            <person name="Choi E."/>
            <person name="Lee S.E."/>
            <person name="Jeon J."/>
            <person name="Kim H."/>
            <person name="Choi G."/>
            <person name="Song H."/>
            <person name="Lee J."/>
            <person name="Lee S.C."/>
            <person name="Kwon J.K."/>
            <person name="Lee H.Y."/>
            <person name="Koo N."/>
            <person name="Hong Y."/>
            <person name="Kim R.W."/>
            <person name="Kang W.H."/>
            <person name="Huh J.H."/>
            <person name="Kang B.C."/>
            <person name="Yang T.J."/>
            <person name="Lee Y.H."/>
            <person name="Bennetzen J.L."/>
            <person name="Choi D."/>
        </authorList>
    </citation>
    <scope>NUCLEOTIDE SEQUENCE [LARGE SCALE GENOMIC DNA]</scope>
    <source>
        <strain evidence="3">cv. CM334</strain>
    </source>
</reference>
<gene>
    <name evidence="2" type="ORF">T459_28608</name>
</gene>
<dbReference type="InterPro" id="IPR040374">
    <property type="entry name" value="BIC"/>
</dbReference>
<dbReference type="PANTHER" id="PTHR34207">
    <property type="entry name" value="PROTEIN BIC1"/>
    <property type="match status" value="1"/>
</dbReference>
<dbReference type="AlphaFoldDB" id="A0A2G2YHR0"/>
<organism evidence="2 3">
    <name type="scientific">Capsicum annuum</name>
    <name type="common">Capsicum pepper</name>
    <dbReference type="NCBI Taxonomy" id="4072"/>
    <lineage>
        <taxon>Eukaryota</taxon>
        <taxon>Viridiplantae</taxon>
        <taxon>Streptophyta</taxon>
        <taxon>Embryophyta</taxon>
        <taxon>Tracheophyta</taxon>
        <taxon>Spermatophyta</taxon>
        <taxon>Magnoliopsida</taxon>
        <taxon>eudicotyledons</taxon>
        <taxon>Gunneridae</taxon>
        <taxon>Pentapetalae</taxon>
        <taxon>asterids</taxon>
        <taxon>lamiids</taxon>
        <taxon>Solanales</taxon>
        <taxon>Solanaceae</taxon>
        <taxon>Solanoideae</taxon>
        <taxon>Capsiceae</taxon>
        <taxon>Capsicum</taxon>
    </lineage>
</organism>
<evidence type="ECO:0000313" key="2">
    <source>
        <dbReference type="EMBL" id="PHT69121.1"/>
    </source>
</evidence>
<protein>
    <submittedName>
        <fullName evidence="2">Uncharacterized protein</fullName>
    </submittedName>
</protein>
<feature type="compositionally biased region" description="Low complexity" evidence="1">
    <location>
        <begin position="90"/>
        <end position="107"/>
    </location>
</feature>
<dbReference type="EMBL" id="AYRZ02000011">
    <property type="protein sequence ID" value="PHT69121.1"/>
    <property type="molecule type" value="Genomic_DNA"/>
</dbReference>
<sequence length="116" mass="13361">MLDHKKSRDFFVESEKLTRKLEEEEEEEGPLKLKRHWKIVGGRFYVPEIWEHEVSLREWNMDSSSFDTILVPKGIELAPKALMSQGKQARSGSGSDSTSTSRMCSRSQVDSHGRSY</sequence>
<evidence type="ECO:0000256" key="1">
    <source>
        <dbReference type="SAM" id="MobiDB-lite"/>
    </source>
</evidence>
<evidence type="ECO:0000313" key="3">
    <source>
        <dbReference type="Proteomes" id="UP000222542"/>
    </source>
</evidence>
<dbReference type="GO" id="GO:0009785">
    <property type="term" value="P:blue light signaling pathway"/>
    <property type="evidence" value="ECO:0007669"/>
    <property type="project" value="InterPro"/>
</dbReference>
<feature type="region of interest" description="Disordered" evidence="1">
    <location>
        <begin position="81"/>
        <end position="116"/>
    </location>
</feature>
<dbReference type="PANTHER" id="PTHR34207:SF16">
    <property type="match status" value="1"/>
</dbReference>
<proteinExistence type="predicted"/>
<reference evidence="2 3" key="1">
    <citation type="journal article" date="2014" name="Nat. Genet.">
        <title>Genome sequence of the hot pepper provides insights into the evolution of pungency in Capsicum species.</title>
        <authorList>
            <person name="Kim S."/>
            <person name="Park M."/>
            <person name="Yeom S.I."/>
            <person name="Kim Y.M."/>
            <person name="Lee J.M."/>
            <person name="Lee H.A."/>
            <person name="Seo E."/>
            <person name="Choi J."/>
            <person name="Cheong K."/>
            <person name="Kim K.T."/>
            <person name="Jung K."/>
            <person name="Lee G.W."/>
            <person name="Oh S.K."/>
            <person name="Bae C."/>
            <person name="Kim S.B."/>
            <person name="Lee H.Y."/>
            <person name="Kim S.Y."/>
            <person name="Kim M.S."/>
            <person name="Kang B.C."/>
            <person name="Jo Y.D."/>
            <person name="Yang H.B."/>
            <person name="Jeong H.J."/>
            <person name="Kang W.H."/>
            <person name="Kwon J.K."/>
            <person name="Shin C."/>
            <person name="Lim J.Y."/>
            <person name="Park J.H."/>
            <person name="Huh J.H."/>
            <person name="Kim J.S."/>
            <person name="Kim B.D."/>
            <person name="Cohen O."/>
            <person name="Paran I."/>
            <person name="Suh M.C."/>
            <person name="Lee S.B."/>
            <person name="Kim Y.K."/>
            <person name="Shin Y."/>
            <person name="Noh S.J."/>
            <person name="Park J."/>
            <person name="Seo Y.S."/>
            <person name="Kwon S.Y."/>
            <person name="Kim H.A."/>
            <person name="Park J.M."/>
            <person name="Kim H.J."/>
            <person name="Choi S.B."/>
            <person name="Bosland P.W."/>
            <person name="Reeves G."/>
            <person name="Jo S.H."/>
            <person name="Lee B.W."/>
            <person name="Cho H.T."/>
            <person name="Choi H.S."/>
            <person name="Lee M.S."/>
            <person name="Yu Y."/>
            <person name="Do Choi Y."/>
            <person name="Park B.S."/>
            <person name="van Deynze A."/>
            <person name="Ashrafi H."/>
            <person name="Hill T."/>
            <person name="Kim W.T."/>
            <person name="Pai H.S."/>
            <person name="Ahn H.K."/>
            <person name="Yeam I."/>
            <person name="Giovannoni J.J."/>
            <person name="Rose J.K."/>
            <person name="Sorensen I."/>
            <person name="Lee S.J."/>
            <person name="Kim R.W."/>
            <person name="Choi I.Y."/>
            <person name="Choi B.S."/>
            <person name="Lim J.S."/>
            <person name="Lee Y.H."/>
            <person name="Choi D."/>
        </authorList>
    </citation>
    <scope>NUCLEOTIDE SEQUENCE [LARGE SCALE GENOMIC DNA]</scope>
    <source>
        <strain evidence="3">cv. CM334</strain>
    </source>
</reference>
<dbReference type="Gramene" id="PHT69121">
    <property type="protein sequence ID" value="PHT69121"/>
    <property type="gene ID" value="T459_28608"/>
</dbReference>
<keyword evidence="3" id="KW-1185">Reference proteome</keyword>